<sequence length="91" mass="9842">MPIDPENPSDAPYGKFVYNYPHPRKPLCSISSGHIGQLNGSKDRSEVNHVSLLEHDMHFVPRIPIQLTGNSLGSELGVYSGVAINASSLSV</sequence>
<keyword evidence="2" id="KW-1185">Reference proteome</keyword>
<dbReference type="AlphaFoldDB" id="A0A4Y2S0X8"/>
<dbReference type="EMBL" id="BGPR01019340">
    <property type="protein sequence ID" value="GBN81647.1"/>
    <property type="molecule type" value="Genomic_DNA"/>
</dbReference>
<reference evidence="1 2" key="1">
    <citation type="journal article" date="2019" name="Sci. Rep.">
        <title>Orb-weaving spider Araneus ventricosus genome elucidates the spidroin gene catalogue.</title>
        <authorList>
            <person name="Kono N."/>
            <person name="Nakamura H."/>
            <person name="Ohtoshi R."/>
            <person name="Moran D.A.P."/>
            <person name="Shinohara A."/>
            <person name="Yoshida Y."/>
            <person name="Fujiwara M."/>
            <person name="Mori M."/>
            <person name="Tomita M."/>
            <person name="Arakawa K."/>
        </authorList>
    </citation>
    <scope>NUCLEOTIDE SEQUENCE [LARGE SCALE GENOMIC DNA]</scope>
</reference>
<protein>
    <submittedName>
        <fullName evidence="1">Uncharacterized protein</fullName>
    </submittedName>
</protein>
<name>A0A4Y2S0X8_ARAVE</name>
<evidence type="ECO:0000313" key="1">
    <source>
        <dbReference type="EMBL" id="GBN81647.1"/>
    </source>
</evidence>
<accession>A0A4Y2S0X8</accession>
<gene>
    <name evidence="1" type="ORF">AVEN_150824_1</name>
</gene>
<organism evidence="1 2">
    <name type="scientific">Araneus ventricosus</name>
    <name type="common">Orbweaver spider</name>
    <name type="synonym">Epeira ventricosa</name>
    <dbReference type="NCBI Taxonomy" id="182803"/>
    <lineage>
        <taxon>Eukaryota</taxon>
        <taxon>Metazoa</taxon>
        <taxon>Ecdysozoa</taxon>
        <taxon>Arthropoda</taxon>
        <taxon>Chelicerata</taxon>
        <taxon>Arachnida</taxon>
        <taxon>Araneae</taxon>
        <taxon>Araneomorphae</taxon>
        <taxon>Entelegynae</taxon>
        <taxon>Araneoidea</taxon>
        <taxon>Araneidae</taxon>
        <taxon>Araneus</taxon>
    </lineage>
</organism>
<proteinExistence type="predicted"/>
<dbReference type="Proteomes" id="UP000499080">
    <property type="component" value="Unassembled WGS sequence"/>
</dbReference>
<comment type="caution">
    <text evidence="1">The sequence shown here is derived from an EMBL/GenBank/DDBJ whole genome shotgun (WGS) entry which is preliminary data.</text>
</comment>
<evidence type="ECO:0000313" key="2">
    <source>
        <dbReference type="Proteomes" id="UP000499080"/>
    </source>
</evidence>